<feature type="transmembrane region" description="Helical" evidence="5">
    <location>
        <begin position="279"/>
        <end position="300"/>
    </location>
</feature>
<protein>
    <submittedName>
        <fullName evidence="7">(pine wood nematode) hypothetical protein</fullName>
    </submittedName>
</protein>
<keyword evidence="8" id="KW-1185">Reference proteome</keyword>
<gene>
    <name evidence="7" type="ORF">BXYJ_LOCUS4985</name>
</gene>
<feature type="transmembrane region" description="Helical" evidence="5">
    <location>
        <begin position="54"/>
        <end position="76"/>
    </location>
</feature>
<keyword evidence="2 5" id="KW-0812">Transmembrane</keyword>
<evidence type="ECO:0000313" key="7">
    <source>
        <dbReference type="EMBL" id="CAD5217338.1"/>
    </source>
</evidence>
<keyword evidence="3 5" id="KW-1133">Transmembrane helix</keyword>
<evidence type="ECO:0000256" key="3">
    <source>
        <dbReference type="ARBA" id="ARBA00022989"/>
    </source>
</evidence>
<evidence type="ECO:0000256" key="4">
    <source>
        <dbReference type="ARBA" id="ARBA00023136"/>
    </source>
</evidence>
<feature type="transmembrane region" description="Helical" evidence="5">
    <location>
        <begin position="141"/>
        <end position="161"/>
    </location>
</feature>
<dbReference type="AlphaFoldDB" id="A0A7I8WY31"/>
<evidence type="ECO:0000313" key="8">
    <source>
        <dbReference type="Proteomes" id="UP000659654"/>
    </source>
</evidence>
<dbReference type="Gene3D" id="1.20.1740.10">
    <property type="entry name" value="Amino acid/polyamine transporter I"/>
    <property type="match status" value="1"/>
</dbReference>
<dbReference type="EMBL" id="CAJFDI010000002">
    <property type="protein sequence ID" value="CAD5217338.1"/>
    <property type="molecule type" value="Genomic_DNA"/>
</dbReference>
<dbReference type="Proteomes" id="UP000659654">
    <property type="component" value="Unassembled WGS sequence"/>
</dbReference>
<accession>A0A7I8WY31</accession>
<dbReference type="GO" id="GO:0005774">
    <property type="term" value="C:vacuolar membrane"/>
    <property type="evidence" value="ECO:0007669"/>
    <property type="project" value="TreeGrafter"/>
</dbReference>
<dbReference type="Proteomes" id="UP000582659">
    <property type="component" value="Unassembled WGS sequence"/>
</dbReference>
<evidence type="ECO:0000259" key="6">
    <source>
        <dbReference type="Pfam" id="PF01490"/>
    </source>
</evidence>
<feature type="transmembrane region" description="Helical" evidence="5">
    <location>
        <begin position="385"/>
        <end position="406"/>
    </location>
</feature>
<sequence length="529" mass="58178">MTKKDASNNNFALDLSNDSLKKTPVDDGIDYERHPEAKGEVINGEFIKDSGMNWVVAALFLVGDMAGGGIVALPTAVQQCGFVGGIILCIIMALCATVSAVLLGKSWEHLPVRWPEYRLHCRKPYAEIGYRALGHRVKTSVSVCLNITQFGICVVFLLLAAKNIHDFVFSFWSGVPGVCVIILVLGIALLPISFLKSPEDFWWAIVAGMFSTAIAVALIIVGASSDYATCNPQRHEPTFNIFNLFVAFGTVVFTFGGHSTFPTIQHDMTRPSQFTKSSITAFITICIFYAPVVIVAYLSYGDSLRDSVIPSIQTEWIQQAVNMMIAAHCILTLTLMINPLNQETEEFFNVPHHFGVKRITVRAAMMCAIVFMAETVPNFGPVLNLMGASTVTLTCVIFPSIFYLFIKANEKKSAETGREELCSFREMVDRTDRRVLVLCTCIVIVGILGGIAATVSAVREITTTSFEVPCYMRNLIAQAQNGSSETSTNCCGAFQNITVSGKAPAGYCSKPNLDYYGHWYDGEQQKWWE</sequence>
<dbReference type="EMBL" id="CAJFCV020000002">
    <property type="protein sequence ID" value="CAG9100827.1"/>
    <property type="molecule type" value="Genomic_DNA"/>
</dbReference>
<feature type="transmembrane region" description="Helical" evidence="5">
    <location>
        <begin position="167"/>
        <end position="189"/>
    </location>
</feature>
<evidence type="ECO:0000256" key="2">
    <source>
        <dbReference type="ARBA" id="ARBA00022692"/>
    </source>
</evidence>
<dbReference type="GO" id="GO:0015179">
    <property type="term" value="F:L-amino acid transmembrane transporter activity"/>
    <property type="evidence" value="ECO:0007669"/>
    <property type="project" value="TreeGrafter"/>
</dbReference>
<dbReference type="PANTHER" id="PTHR22950:SF703">
    <property type="entry name" value="AMINO ACID TRANSPORTER TRANSMEMBRANE DOMAIN-CONTAINING PROTEIN"/>
    <property type="match status" value="1"/>
</dbReference>
<comment type="subcellular location">
    <subcellularLocation>
        <location evidence="1">Membrane</location>
        <topology evidence="1">Multi-pass membrane protein</topology>
    </subcellularLocation>
</comment>
<feature type="transmembrane region" description="Helical" evidence="5">
    <location>
        <begin position="82"/>
        <end position="103"/>
    </location>
</feature>
<reference evidence="7" key="1">
    <citation type="submission" date="2020-09" db="EMBL/GenBank/DDBJ databases">
        <authorList>
            <person name="Kikuchi T."/>
        </authorList>
    </citation>
    <scope>NUCLEOTIDE SEQUENCE</scope>
    <source>
        <strain evidence="7">Ka4C1</strain>
    </source>
</reference>
<dbReference type="InterPro" id="IPR013057">
    <property type="entry name" value="AA_transpt_TM"/>
</dbReference>
<feature type="transmembrane region" description="Helical" evidence="5">
    <location>
        <begin position="241"/>
        <end position="258"/>
    </location>
</feature>
<evidence type="ECO:0000256" key="5">
    <source>
        <dbReference type="SAM" id="Phobius"/>
    </source>
</evidence>
<keyword evidence="4 5" id="KW-0472">Membrane</keyword>
<feature type="domain" description="Amino acid transporter transmembrane" evidence="6">
    <location>
        <begin position="52"/>
        <end position="416"/>
    </location>
</feature>
<feature type="transmembrane region" description="Helical" evidence="5">
    <location>
        <begin position="435"/>
        <end position="458"/>
    </location>
</feature>
<dbReference type="FunFam" id="1.20.1740.10:FF:000052">
    <property type="entry name" value="Lysine histidine transporter-like 3"/>
    <property type="match status" value="1"/>
</dbReference>
<dbReference type="OrthoDB" id="655540at2759"/>
<feature type="transmembrane region" description="Helical" evidence="5">
    <location>
        <begin position="320"/>
        <end position="338"/>
    </location>
</feature>
<dbReference type="Pfam" id="PF01490">
    <property type="entry name" value="Aa_trans"/>
    <property type="match status" value="1"/>
</dbReference>
<organism evidence="7 8">
    <name type="scientific">Bursaphelenchus xylophilus</name>
    <name type="common">Pinewood nematode worm</name>
    <name type="synonym">Aphelenchoides xylophilus</name>
    <dbReference type="NCBI Taxonomy" id="6326"/>
    <lineage>
        <taxon>Eukaryota</taxon>
        <taxon>Metazoa</taxon>
        <taxon>Ecdysozoa</taxon>
        <taxon>Nematoda</taxon>
        <taxon>Chromadorea</taxon>
        <taxon>Rhabditida</taxon>
        <taxon>Tylenchina</taxon>
        <taxon>Tylenchomorpha</taxon>
        <taxon>Aphelenchoidea</taxon>
        <taxon>Aphelenchoididae</taxon>
        <taxon>Bursaphelenchus</taxon>
    </lineage>
</organism>
<dbReference type="PANTHER" id="PTHR22950">
    <property type="entry name" value="AMINO ACID TRANSPORTER"/>
    <property type="match status" value="1"/>
</dbReference>
<proteinExistence type="predicted"/>
<evidence type="ECO:0000256" key="1">
    <source>
        <dbReference type="ARBA" id="ARBA00004141"/>
    </source>
</evidence>
<name>A0A7I8WY31_BURXY</name>
<comment type="caution">
    <text evidence="7">The sequence shown here is derived from an EMBL/GenBank/DDBJ whole genome shotgun (WGS) entry which is preliminary data.</text>
</comment>
<feature type="transmembrane region" description="Helical" evidence="5">
    <location>
        <begin position="201"/>
        <end position="221"/>
    </location>
</feature>